<dbReference type="AlphaFoldDB" id="A0A232LZ62"/>
<evidence type="ECO:0000313" key="3">
    <source>
        <dbReference type="Proteomes" id="UP000243515"/>
    </source>
</evidence>
<evidence type="ECO:0000256" key="1">
    <source>
        <dbReference type="SAM" id="MobiDB-lite"/>
    </source>
</evidence>
<organism evidence="2 3">
    <name type="scientific">Elaphomyces granulatus</name>
    <dbReference type="NCBI Taxonomy" id="519963"/>
    <lineage>
        <taxon>Eukaryota</taxon>
        <taxon>Fungi</taxon>
        <taxon>Dikarya</taxon>
        <taxon>Ascomycota</taxon>
        <taxon>Pezizomycotina</taxon>
        <taxon>Eurotiomycetes</taxon>
        <taxon>Eurotiomycetidae</taxon>
        <taxon>Eurotiales</taxon>
        <taxon>Elaphomycetaceae</taxon>
        <taxon>Elaphomyces</taxon>
    </lineage>
</organism>
<feature type="compositionally biased region" description="Polar residues" evidence="1">
    <location>
        <begin position="163"/>
        <end position="176"/>
    </location>
</feature>
<accession>A0A232LZ62</accession>
<protein>
    <submittedName>
        <fullName evidence="2">Uncharacterized protein</fullName>
    </submittedName>
</protein>
<reference evidence="2 3" key="1">
    <citation type="journal article" date="2015" name="Environ. Microbiol.">
        <title>Metagenome sequence of Elaphomyces granulatus from sporocarp tissue reveals Ascomycota ectomycorrhizal fingerprints of genome expansion and a Proteobacteria-rich microbiome.</title>
        <authorList>
            <person name="Quandt C.A."/>
            <person name="Kohler A."/>
            <person name="Hesse C.N."/>
            <person name="Sharpton T.J."/>
            <person name="Martin F."/>
            <person name="Spatafora J.W."/>
        </authorList>
    </citation>
    <scope>NUCLEOTIDE SEQUENCE [LARGE SCALE GENOMIC DNA]</scope>
    <source>
        <strain evidence="2 3">OSC145934</strain>
    </source>
</reference>
<feature type="non-terminal residue" evidence="2">
    <location>
        <position position="1"/>
    </location>
</feature>
<proteinExistence type="predicted"/>
<comment type="caution">
    <text evidence="2">The sequence shown here is derived from an EMBL/GenBank/DDBJ whole genome shotgun (WGS) entry which is preliminary data.</text>
</comment>
<sequence>ASSSSTRHVDPENRRISQIFLDAIKSTWLLIHIRGETTLLETNQILNSFTNLIEKRMSNHILRFYNEVFEMPDYDAIEDHGDFKFSIRGYSMSSPSRNTTTIELSRLIPCVESQPQTSPVGCQLSPPSQMFSTPTKRVHRKKVPGPSIDQTNLLGSRVHPTSEPFQSQVKRQTPYSDQPLPPHNCEFASGSTSALGQGTDLPIGPGVVITAVASLAESLNHESLPHRSNTPFSQGPDARHSPEQAMTWVSPYNESLLQLPHNVGQPSSDSSREIFELNALPTSDNVSQADGSLHTTEQESGLHVTSLEYSGLHVTLLENAPDPRGIEHIYILPGETEIFNEWPGSVSRFYNDILSSNGTTFVPSNLRLFRTLDGRIHIHTQREGDRMHDFYIDPTTTELIPQYAFNDDRSRGSEIFFRQDGDLIGLRYKFLANQSCESQLQLYDFQGLLTRMIFGGQYKVKKASLFDRHTTKHVYDYPKIQFWTESTRANNASSLFTGAKFSLDQIEKAKGRLNASKMLLFADGCIFILILSERIALQRPGSLSRSGSHCLRITPIKGTLLKIKKLKYLPICQNGTSFTDQDGIGFETYKSVEIEFLDASNCQGFSSTFAELQNRWLESCASIEYFRELQRNRRLIVK</sequence>
<keyword evidence="3" id="KW-1185">Reference proteome</keyword>
<gene>
    <name evidence="2" type="ORF">Egran_02880</name>
</gene>
<feature type="region of interest" description="Disordered" evidence="1">
    <location>
        <begin position="117"/>
        <end position="178"/>
    </location>
</feature>
<feature type="compositionally biased region" description="Polar residues" evidence="1">
    <location>
        <begin position="117"/>
        <end position="135"/>
    </location>
</feature>
<evidence type="ECO:0000313" key="2">
    <source>
        <dbReference type="EMBL" id="OXV09364.1"/>
    </source>
</evidence>
<name>A0A232LZ62_9EURO</name>
<dbReference type="OrthoDB" id="5354616at2759"/>
<feature type="region of interest" description="Disordered" evidence="1">
    <location>
        <begin position="220"/>
        <end position="242"/>
    </location>
</feature>
<dbReference type="Proteomes" id="UP000243515">
    <property type="component" value="Unassembled WGS sequence"/>
</dbReference>
<dbReference type="EMBL" id="NPHW01003581">
    <property type="protein sequence ID" value="OXV09364.1"/>
    <property type="molecule type" value="Genomic_DNA"/>
</dbReference>